<dbReference type="Pfam" id="PF03466">
    <property type="entry name" value="LysR_substrate"/>
    <property type="match status" value="1"/>
</dbReference>
<proteinExistence type="inferred from homology"/>
<dbReference type="PRINTS" id="PR00039">
    <property type="entry name" value="HTHLYSR"/>
</dbReference>
<dbReference type="GO" id="GO:0003700">
    <property type="term" value="F:DNA-binding transcription factor activity"/>
    <property type="evidence" value="ECO:0007669"/>
    <property type="project" value="InterPro"/>
</dbReference>
<reference evidence="6" key="1">
    <citation type="submission" date="2021-04" db="EMBL/GenBank/DDBJ databases">
        <title>The complete genome sequence of Caulobacter sp. S6.</title>
        <authorList>
            <person name="Tang Y."/>
            <person name="Ouyang W."/>
            <person name="Liu Q."/>
            <person name="Huang B."/>
            <person name="Guo Z."/>
            <person name="Lei P."/>
        </authorList>
    </citation>
    <scope>NUCLEOTIDE SEQUENCE</scope>
    <source>
        <strain evidence="6">S6</strain>
    </source>
</reference>
<dbReference type="InterPro" id="IPR036388">
    <property type="entry name" value="WH-like_DNA-bd_sf"/>
</dbReference>
<name>A0A975G4C7_9CAUL</name>
<dbReference type="CDD" id="cd08417">
    <property type="entry name" value="PBP2_Nitroaromatics_like"/>
    <property type="match status" value="1"/>
</dbReference>
<keyword evidence="3" id="KW-0238">DNA-binding</keyword>
<evidence type="ECO:0000256" key="2">
    <source>
        <dbReference type="ARBA" id="ARBA00023015"/>
    </source>
</evidence>
<feature type="domain" description="HTH lysR-type" evidence="5">
    <location>
        <begin position="11"/>
        <end position="68"/>
    </location>
</feature>
<evidence type="ECO:0000256" key="1">
    <source>
        <dbReference type="ARBA" id="ARBA00009437"/>
    </source>
</evidence>
<keyword evidence="4" id="KW-0804">Transcription</keyword>
<organism evidence="6 7">
    <name type="scientific">Phenylobacterium montanum</name>
    <dbReference type="NCBI Taxonomy" id="2823693"/>
    <lineage>
        <taxon>Bacteria</taxon>
        <taxon>Pseudomonadati</taxon>
        <taxon>Pseudomonadota</taxon>
        <taxon>Alphaproteobacteria</taxon>
        <taxon>Caulobacterales</taxon>
        <taxon>Caulobacteraceae</taxon>
        <taxon>Phenylobacterium</taxon>
    </lineage>
</organism>
<dbReference type="Gene3D" id="1.10.10.10">
    <property type="entry name" value="Winged helix-like DNA-binding domain superfamily/Winged helix DNA-binding domain"/>
    <property type="match status" value="1"/>
</dbReference>
<dbReference type="InterPro" id="IPR050389">
    <property type="entry name" value="LysR-type_TF"/>
</dbReference>
<dbReference type="PANTHER" id="PTHR30118">
    <property type="entry name" value="HTH-TYPE TRANSCRIPTIONAL REGULATOR LEUO-RELATED"/>
    <property type="match status" value="1"/>
</dbReference>
<protein>
    <submittedName>
        <fullName evidence="6">LysR family transcriptional regulator</fullName>
    </submittedName>
</protein>
<dbReference type="Proteomes" id="UP000676409">
    <property type="component" value="Chromosome"/>
</dbReference>
<dbReference type="EMBL" id="CP073078">
    <property type="protein sequence ID" value="QUD90352.1"/>
    <property type="molecule type" value="Genomic_DNA"/>
</dbReference>
<sequence>MDDLERRLRATNLNLLPILRAVLRHRNLTRAAEALNITQSAVSNSLRQLRAHFGDELLLREGRRLRLTEKAKQLIEPLDAALGAVGQVMAAPSFDPATSTRRFRVATADYVTAITAPEMAALMSREAPGVAVQMITARGRSAGDLHAGDIDMIISPRQVIEALSYQAPALARELSLEPLGREPFVCLARKDDEAFAAGLTVEAYLARPHASFHLDLVAHASLEHGYLIEHGVEQFNRVLTSDFTVLPLIAARSDCLVLAPRSLARLFASSLPLQFAPSPLPIPDLELVMVWPRRRSAEPELAWLRGLLKRCAAASLAD</sequence>
<dbReference type="GO" id="GO:0003677">
    <property type="term" value="F:DNA binding"/>
    <property type="evidence" value="ECO:0007669"/>
    <property type="project" value="UniProtKB-KW"/>
</dbReference>
<dbReference type="RefSeq" id="WP_211940403.1">
    <property type="nucleotide sequence ID" value="NZ_CP073078.1"/>
</dbReference>
<evidence type="ECO:0000256" key="4">
    <source>
        <dbReference type="ARBA" id="ARBA00023163"/>
    </source>
</evidence>
<evidence type="ECO:0000259" key="5">
    <source>
        <dbReference type="PROSITE" id="PS50931"/>
    </source>
</evidence>
<dbReference type="Pfam" id="PF00126">
    <property type="entry name" value="HTH_1"/>
    <property type="match status" value="1"/>
</dbReference>
<evidence type="ECO:0000313" key="7">
    <source>
        <dbReference type="Proteomes" id="UP000676409"/>
    </source>
</evidence>
<comment type="similarity">
    <text evidence="1">Belongs to the LysR transcriptional regulatory family.</text>
</comment>
<dbReference type="SUPFAM" id="SSF53850">
    <property type="entry name" value="Periplasmic binding protein-like II"/>
    <property type="match status" value="1"/>
</dbReference>
<keyword evidence="7" id="KW-1185">Reference proteome</keyword>
<dbReference type="InterPro" id="IPR000847">
    <property type="entry name" value="LysR_HTH_N"/>
</dbReference>
<dbReference type="InterPro" id="IPR037402">
    <property type="entry name" value="YidZ_PBP2"/>
</dbReference>
<dbReference type="Gene3D" id="3.40.190.10">
    <property type="entry name" value="Periplasmic binding protein-like II"/>
    <property type="match status" value="2"/>
</dbReference>
<dbReference type="InterPro" id="IPR005119">
    <property type="entry name" value="LysR_subst-bd"/>
</dbReference>
<gene>
    <name evidence="6" type="ORF">KCG34_11065</name>
</gene>
<dbReference type="PANTHER" id="PTHR30118:SF6">
    <property type="entry name" value="HTH-TYPE TRANSCRIPTIONAL REGULATOR LEUO"/>
    <property type="match status" value="1"/>
</dbReference>
<evidence type="ECO:0000256" key="3">
    <source>
        <dbReference type="ARBA" id="ARBA00023125"/>
    </source>
</evidence>
<dbReference type="AlphaFoldDB" id="A0A975G4C7"/>
<dbReference type="InterPro" id="IPR036390">
    <property type="entry name" value="WH_DNA-bd_sf"/>
</dbReference>
<keyword evidence="2" id="KW-0805">Transcription regulation</keyword>
<dbReference type="KEGG" id="caul:KCG34_11065"/>
<accession>A0A975G4C7</accession>
<evidence type="ECO:0000313" key="6">
    <source>
        <dbReference type="EMBL" id="QUD90352.1"/>
    </source>
</evidence>
<dbReference type="SUPFAM" id="SSF46785">
    <property type="entry name" value="Winged helix' DNA-binding domain"/>
    <property type="match status" value="1"/>
</dbReference>
<dbReference type="PROSITE" id="PS50931">
    <property type="entry name" value="HTH_LYSR"/>
    <property type="match status" value="1"/>
</dbReference>